<reference evidence="1" key="1">
    <citation type="submission" date="2020-11" db="EMBL/GenBank/DDBJ databases">
        <title>Connecting structure to function with the recovery of over 1000 high-quality activated sludge metagenome-assembled genomes encoding full-length rRNA genes using long-read sequencing.</title>
        <authorList>
            <person name="Singleton C.M."/>
            <person name="Petriglieri F."/>
            <person name="Kristensen J.M."/>
            <person name="Kirkegaard R.H."/>
            <person name="Michaelsen T.Y."/>
            <person name="Andersen M.H."/>
            <person name="Karst S.M."/>
            <person name="Dueholm M.S."/>
            <person name="Nielsen P.H."/>
            <person name="Albertsen M."/>
        </authorList>
    </citation>
    <scope>NUCLEOTIDE SEQUENCE</scope>
    <source>
        <strain evidence="1">Fred_18-Q3-R57-64_BAT3C.431</strain>
    </source>
</reference>
<proteinExistence type="predicted"/>
<dbReference type="EMBL" id="CP064981">
    <property type="protein sequence ID" value="QQR92779.1"/>
    <property type="molecule type" value="Genomic_DNA"/>
</dbReference>
<dbReference type="AlphaFoldDB" id="A0A7T9I192"/>
<evidence type="ECO:0000313" key="1">
    <source>
        <dbReference type="EMBL" id="QQR92779.1"/>
    </source>
</evidence>
<organism evidence="1">
    <name type="scientific">Candidatus Iainarchaeum sp</name>
    <dbReference type="NCBI Taxonomy" id="3101447"/>
    <lineage>
        <taxon>Archaea</taxon>
        <taxon>Candidatus Iainarchaeota</taxon>
        <taxon>Candidatus Iainarchaeia</taxon>
        <taxon>Candidatus Iainarchaeales</taxon>
        <taxon>Candidatus Iainarchaeaceae</taxon>
        <taxon>Candidatus Iainarchaeum</taxon>
    </lineage>
</organism>
<dbReference type="Proteomes" id="UP000596004">
    <property type="component" value="Chromosome"/>
</dbReference>
<protein>
    <submittedName>
        <fullName evidence="1">Uncharacterized protein</fullName>
    </submittedName>
</protein>
<name>A0A7T9I192_9ARCH</name>
<sequence>MMSNISRFLLPLALIALVSGVVMAGIYPGNNVPITLRNNDDNSQFTGLLVAYGDVSGPVFAQQCFEGDNGLKPAPSAGVTSTIGWADGNVSYSYSDYCTGAILHEFACSKNVKFVDSNGGLTQINNLVALVDINCNAIGYSTCNDSNAVVARCV</sequence>
<gene>
    <name evidence="1" type="ORF">IPJ89_00855</name>
</gene>
<accession>A0A7T9I192</accession>